<reference evidence="1" key="1">
    <citation type="submission" date="2022-12" db="EMBL/GenBank/DDBJ databases">
        <title>Genome Sequence of Lasiodiplodia mahajangana.</title>
        <authorList>
            <person name="Buettner E."/>
        </authorList>
    </citation>
    <scope>NUCLEOTIDE SEQUENCE</scope>
    <source>
        <strain evidence="1">VT137</strain>
    </source>
</reference>
<protein>
    <submittedName>
        <fullName evidence="1">Uncharacterized protein</fullName>
    </submittedName>
</protein>
<gene>
    <name evidence="1" type="ORF">O1611_g5506</name>
</gene>
<organism evidence="1 2">
    <name type="scientific">Lasiodiplodia mahajangana</name>
    <dbReference type="NCBI Taxonomy" id="1108764"/>
    <lineage>
        <taxon>Eukaryota</taxon>
        <taxon>Fungi</taxon>
        <taxon>Dikarya</taxon>
        <taxon>Ascomycota</taxon>
        <taxon>Pezizomycotina</taxon>
        <taxon>Dothideomycetes</taxon>
        <taxon>Dothideomycetes incertae sedis</taxon>
        <taxon>Botryosphaeriales</taxon>
        <taxon>Botryosphaeriaceae</taxon>
        <taxon>Lasiodiplodia</taxon>
    </lineage>
</organism>
<proteinExistence type="predicted"/>
<evidence type="ECO:0000313" key="2">
    <source>
        <dbReference type="Proteomes" id="UP001153332"/>
    </source>
</evidence>
<accession>A0ACC2JKY8</accession>
<name>A0ACC2JKY8_9PEZI</name>
<dbReference type="Proteomes" id="UP001153332">
    <property type="component" value="Unassembled WGS sequence"/>
</dbReference>
<sequence length="518" mass="58959">MARPSNNAPADDRIAIIGAGMAGIAMGAQLKKLLTHENFFIYEKSNDIGGTWADNRYPNLSCDVVSEFYSFSFFQKPDWSEKYAKQPEILEYIHDCARHFQLESHIHLQQECRSVSWSESEQLWTLALWDIPNGRSYKVQARYIVTAMGVLNIPKGLGDLPVLRHFSGPVFHTSQWRETDFGDKRVMVIGNGCSANQVIPWILSNQRPRKLVQIVRSEQWVAPKENYRIATFTKWRLSYIPFAMQIRRLWAAYQLDSGFVAYRNTAAGAKARSSAAEGIKAYMRSVANPMYHDILIPRYDLGAKRPVMDHGYLEATNNPNFTLIKCDGVRSVEGSDKRTIVDAAGNRHDVDIIIIANGFKTQDLLTPMEVRGINDQDLRTLWKQRGGSEAYMGVSVHGFPNFFMLAGPNTLPSSNSTLHGIECSIVYITRILRGVWGKNLAKRTDAVSVMPMAEAETQFNITLQRDIEGLIYTSAINSWYINEETGKNTLIWPGTQVSFWWSRCVTAIRWWDWSVKRH</sequence>
<keyword evidence="2" id="KW-1185">Reference proteome</keyword>
<comment type="caution">
    <text evidence="1">The sequence shown here is derived from an EMBL/GenBank/DDBJ whole genome shotgun (WGS) entry which is preliminary data.</text>
</comment>
<evidence type="ECO:0000313" key="1">
    <source>
        <dbReference type="EMBL" id="KAJ8128130.1"/>
    </source>
</evidence>
<dbReference type="EMBL" id="JAPUUL010001180">
    <property type="protein sequence ID" value="KAJ8128130.1"/>
    <property type="molecule type" value="Genomic_DNA"/>
</dbReference>